<proteinExistence type="predicted"/>
<keyword evidence="3" id="KW-1185">Reference proteome</keyword>
<organism evidence="2 3">
    <name type="scientific">Rubritalea tangerina</name>
    <dbReference type="NCBI Taxonomy" id="430798"/>
    <lineage>
        <taxon>Bacteria</taxon>
        <taxon>Pseudomonadati</taxon>
        <taxon>Verrucomicrobiota</taxon>
        <taxon>Verrucomicrobiia</taxon>
        <taxon>Verrucomicrobiales</taxon>
        <taxon>Rubritaleaceae</taxon>
        <taxon>Rubritalea</taxon>
    </lineage>
</organism>
<keyword evidence="1" id="KW-0732">Signal</keyword>
<gene>
    <name evidence="2" type="ORF">ACFSW8_15040</name>
</gene>
<evidence type="ECO:0000256" key="1">
    <source>
        <dbReference type="SAM" id="SignalP"/>
    </source>
</evidence>
<evidence type="ECO:0000313" key="2">
    <source>
        <dbReference type="EMBL" id="MFD2160217.1"/>
    </source>
</evidence>
<accession>A0ABW4ZEG0</accession>
<comment type="caution">
    <text evidence="2">The sequence shown here is derived from an EMBL/GenBank/DDBJ whole genome shotgun (WGS) entry which is preliminary data.</text>
</comment>
<dbReference type="Proteomes" id="UP001597389">
    <property type="component" value="Unassembled WGS sequence"/>
</dbReference>
<evidence type="ECO:0000313" key="3">
    <source>
        <dbReference type="Proteomes" id="UP001597389"/>
    </source>
</evidence>
<protein>
    <submittedName>
        <fullName evidence="2">Uncharacterized protein</fullName>
    </submittedName>
</protein>
<feature type="chain" id="PRO_5046008432" evidence="1">
    <location>
        <begin position="24"/>
        <end position="252"/>
    </location>
</feature>
<dbReference type="RefSeq" id="WP_377086917.1">
    <property type="nucleotide sequence ID" value="NZ_JBHSJL010000014.1"/>
</dbReference>
<sequence length="252" mass="28590">MKILKRIVSLSIALASMVTMGGAQERKSKANFSFSCASWENVGSDQLYYLEGKPKKGETEEQSMERLKQVDLSEMTRSLNYAFEGGQKITFYRKTVAGVQPVNTATVPSSWKRVLFVFFPGEKKGSYKLMPLRDDRSHAPYGSYQFVNLSSLEINGGIGKTRISIKPKKNQIVKFTGDKSRSLNFGVWASVEGKKQWLQRNTLTYKPQKYLVYFFYPTVDARGRVKVKSKGIVEFRPSPVEGERLRELAATH</sequence>
<feature type="signal peptide" evidence="1">
    <location>
        <begin position="1"/>
        <end position="23"/>
    </location>
</feature>
<name>A0ABW4ZEG0_9BACT</name>
<reference evidence="3" key="1">
    <citation type="journal article" date="2019" name="Int. J. Syst. Evol. Microbiol.">
        <title>The Global Catalogue of Microorganisms (GCM) 10K type strain sequencing project: providing services to taxonomists for standard genome sequencing and annotation.</title>
        <authorList>
            <consortium name="The Broad Institute Genomics Platform"/>
            <consortium name="The Broad Institute Genome Sequencing Center for Infectious Disease"/>
            <person name="Wu L."/>
            <person name="Ma J."/>
        </authorList>
    </citation>
    <scope>NUCLEOTIDE SEQUENCE [LARGE SCALE GENOMIC DNA]</scope>
    <source>
        <strain evidence="3">CCUG 57942</strain>
    </source>
</reference>
<dbReference type="EMBL" id="JBHUJB010000073">
    <property type="protein sequence ID" value="MFD2160217.1"/>
    <property type="molecule type" value="Genomic_DNA"/>
</dbReference>